<protein>
    <submittedName>
        <fullName evidence="2">Uncharacterized protein</fullName>
    </submittedName>
</protein>
<keyword evidence="1" id="KW-0175">Coiled coil</keyword>
<organism evidence="2 3">
    <name type="scientific">Patella caerulea</name>
    <name type="common">Rayed Mediterranean limpet</name>
    <dbReference type="NCBI Taxonomy" id="87958"/>
    <lineage>
        <taxon>Eukaryota</taxon>
        <taxon>Metazoa</taxon>
        <taxon>Spiralia</taxon>
        <taxon>Lophotrochozoa</taxon>
        <taxon>Mollusca</taxon>
        <taxon>Gastropoda</taxon>
        <taxon>Patellogastropoda</taxon>
        <taxon>Patelloidea</taxon>
        <taxon>Patellidae</taxon>
        <taxon>Patella</taxon>
    </lineage>
</organism>
<accession>A0AAN8IVZ7</accession>
<proteinExistence type="predicted"/>
<sequence length="198" mass="22908">MALQRMETVIDVETAVKSNDSSPNVMSFQTKIIAKRLKSEYGLMKQLLNTVKLKVLQLSNSVDRSADRCPLQENTLQQNKSFLFVENQEIRRQLEKAILDLKGIQIENGREHRYLKSLQDELKKQEEEGLISEELTVIVTELTNEHVTNCQLKKEVENSIQKAKQKASRVKSPTHRSLNDVCQKDDDFSFFKHAYDIQ</sequence>
<feature type="coiled-coil region" evidence="1">
    <location>
        <begin position="87"/>
        <end position="135"/>
    </location>
</feature>
<reference evidence="2 3" key="1">
    <citation type="submission" date="2024-01" db="EMBL/GenBank/DDBJ databases">
        <title>The genome of the rayed Mediterranean limpet Patella caerulea (Linnaeus, 1758).</title>
        <authorList>
            <person name="Anh-Thu Weber A."/>
            <person name="Halstead-Nussloch G."/>
        </authorList>
    </citation>
    <scope>NUCLEOTIDE SEQUENCE [LARGE SCALE GENOMIC DNA]</scope>
    <source>
        <strain evidence="2">AATW-2023a</strain>
        <tissue evidence="2">Whole specimen</tissue>
    </source>
</reference>
<evidence type="ECO:0000313" key="2">
    <source>
        <dbReference type="EMBL" id="KAK6166695.1"/>
    </source>
</evidence>
<dbReference type="EMBL" id="JAZGQO010000021">
    <property type="protein sequence ID" value="KAK6166695.1"/>
    <property type="molecule type" value="Genomic_DNA"/>
</dbReference>
<dbReference type="AlphaFoldDB" id="A0AAN8IVZ7"/>
<dbReference type="Proteomes" id="UP001347796">
    <property type="component" value="Unassembled WGS sequence"/>
</dbReference>
<keyword evidence="3" id="KW-1185">Reference proteome</keyword>
<gene>
    <name evidence="2" type="ORF">SNE40_023330</name>
</gene>
<evidence type="ECO:0000313" key="3">
    <source>
        <dbReference type="Proteomes" id="UP001347796"/>
    </source>
</evidence>
<name>A0AAN8IVZ7_PATCE</name>
<evidence type="ECO:0000256" key="1">
    <source>
        <dbReference type="SAM" id="Coils"/>
    </source>
</evidence>
<comment type="caution">
    <text evidence="2">The sequence shown here is derived from an EMBL/GenBank/DDBJ whole genome shotgun (WGS) entry which is preliminary data.</text>
</comment>